<proteinExistence type="predicted"/>
<accession>A0AAW2QID2</accession>
<dbReference type="EMBL" id="JACGWJ010000015">
    <property type="protein sequence ID" value="KAL0367419.1"/>
    <property type="molecule type" value="Genomic_DNA"/>
</dbReference>
<dbReference type="AlphaFoldDB" id="A0AAW2QID2"/>
<evidence type="ECO:0000313" key="1">
    <source>
        <dbReference type="EMBL" id="KAL0367419.1"/>
    </source>
</evidence>
<name>A0AAW2QID2_SESRA</name>
<comment type="caution">
    <text evidence="1">The sequence shown here is derived from an EMBL/GenBank/DDBJ whole genome shotgun (WGS) entry which is preliminary data.</text>
</comment>
<sequence length="93" mass="10085">MSTDTKGEKDEMHDDVPKTVMEEVVQATDSGDIGMKGHVHTTMGDDHHVIEDLVAPSQDPEISTAVMQELGDTKAIPKISDVVQEVGSRLVDE</sequence>
<reference evidence="1" key="1">
    <citation type="submission" date="2020-06" db="EMBL/GenBank/DDBJ databases">
        <authorList>
            <person name="Li T."/>
            <person name="Hu X."/>
            <person name="Zhang T."/>
            <person name="Song X."/>
            <person name="Zhang H."/>
            <person name="Dai N."/>
            <person name="Sheng W."/>
            <person name="Hou X."/>
            <person name="Wei L."/>
        </authorList>
    </citation>
    <scope>NUCLEOTIDE SEQUENCE</scope>
    <source>
        <strain evidence="1">G02</strain>
        <tissue evidence="1">Leaf</tissue>
    </source>
</reference>
<reference evidence="1" key="2">
    <citation type="journal article" date="2024" name="Plant">
        <title>Genomic evolution and insights into agronomic trait innovations of Sesamum species.</title>
        <authorList>
            <person name="Miao H."/>
            <person name="Wang L."/>
            <person name="Qu L."/>
            <person name="Liu H."/>
            <person name="Sun Y."/>
            <person name="Le M."/>
            <person name="Wang Q."/>
            <person name="Wei S."/>
            <person name="Zheng Y."/>
            <person name="Lin W."/>
            <person name="Duan Y."/>
            <person name="Cao H."/>
            <person name="Xiong S."/>
            <person name="Wang X."/>
            <person name="Wei L."/>
            <person name="Li C."/>
            <person name="Ma Q."/>
            <person name="Ju M."/>
            <person name="Zhao R."/>
            <person name="Li G."/>
            <person name="Mu C."/>
            <person name="Tian Q."/>
            <person name="Mei H."/>
            <person name="Zhang T."/>
            <person name="Gao T."/>
            <person name="Zhang H."/>
        </authorList>
    </citation>
    <scope>NUCLEOTIDE SEQUENCE</scope>
    <source>
        <strain evidence="1">G02</strain>
    </source>
</reference>
<protein>
    <submittedName>
        <fullName evidence="1">Uncharacterized protein</fullName>
    </submittedName>
</protein>
<gene>
    <name evidence="1" type="ORF">Sradi_3632000</name>
</gene>
<organism evidence="1">
    <name type="scientific">Sesamum radiatum</name>
    <name type="common">Black benniseed</name>
    <dbReference type="NCBI Taxonomy" id="300843"/>
    <lineage>
        <taxon>Eukaryota</taxon>
        <taxon>Viridiplantae</taxon>
        <taxon>Streptophyta</taxon>
        <taxon>Embryophyta</taxon>
        <taxon>Tracheophyta</taxon>
        <taxon>Spermatophyta</taxon>
        <taxon>Magnoliopsida</taxon>
        <taxon>eudicotyledons</taxon>
        <taxon>Gunneridae</taxon>
        <taxon>Pentapetalae</taxon>
        <taxon>asterids</taxon>
        <taxon>lamiids</taxon>
        <taxon>Lamiales</taxon>
        <taxon>Pedaliaceae</taxon>
        <taxon>Sesamum</taxon>
    </lineage>
</organism>